<name>C0CZH1_9FIRM</name>
<evidence type="ECO:0008006" key="3">
    <source>
        <dbReference type="Google" id="ProtNLM"/>
    </source>
</evidence>
<keyword evidence="2" id="KW-1185">Reference proteome</keyword>
<evidence type="ECO:0000313" key="1">
    <source>
        <dbReference type="EMBL" id="EEG55506.1"/>
    </source>
</evidence>
<organism evidence="1 2">
    <name type="scientific">[Clostridium] asparagiforme DSM 15981</name>
    <dbReference type="NCBI Taxonomy" id="518636"/>
    <lineage>
        <taxon>Bacteria</taxon>
        <taxon>Bacillati</taxon>
        <taxon>Bacillota</taxon>
        <taxon>Clostridia</taxon>
        <taxon>Lachnospirales</taxon>
        <taxon>Lachnospiraceae</taxon>
        <taxon>Enterocloster</taxon>
    </lineage>
</organism>
<dbReference type="InterPro" id="IPR036388">
    <property type="entry name" value="WH-like_DNA-bd_sf"/>
</dbReference>
<evidence type="ECO:0000313" key="2">
    <source>
        <dbReference type="Proteomes" id="UP000004756"/>
    </source>
</evidence>
<dbReference type="Proteomes" id="UP000004756">
    <property type="component" value="Unassembled WGS sequence"/>
</dbReference>
<reference evidence="1 2" key="1">
    <citation type="submission" date="2009-01" db="EMBL/GenBank/DDBJ databases">
        <authorList>
            <person name="Fulton L."/>
            <person name="Clifton S."/>
            <person name="Fulton B."/>
            <person name="Xu J."/>
            <person name="Minx P."/>
            <person name="Pepin K.H."/>
            <person name="Johnson M."/>
            <person name="Bhonagiri V."/>
            <person name="Nash W.E."/>
            <person name="Mardis E.R."/>
            <person name="Wilson R.K."/>
        </authorList>
    </citation>
    <scope>NUCLEOTIDE SEQUENCE [LARGE SCALE GENOMIC DNA]</scope>
    <source>
        <strain evidence="1 2">DSM 15981</strain>
    </source>
</reference>
<protein>
    <recommendedName>
        <fullName evidence="3">RNA polymerase sigma factor, sigma-70 family</fullName>
    </recommendedName>
</protein>
<reference evidence="1 2" key="2">
    <citation type="submission" date="2009-02" db="EMBL/GenBank/DDBJ databases">
        <title>Draft genome sequence of Clostridium asparagiforme (DSM 15981).</title>
        <authorList>
            <person name="Sudarsanam P."/>
            <person name="Ley R."/>
            <person name="Guruge J."/>
            <person name="Turnbaugh P.J."/>
            <person name="Mahowald M."/>
            <person name="Liep D."/>
            <person name="Gordon J."/>
        </authorList>
    </citation>
    <scope>NUCLEOTIDE SEQUENCE [LARGE SCALE GENOMIC DNA]</scope>
    <source>
        <strain evidence="1 2">DSM 15981</strain>
    </source>
</reference>
<proteinExistence type="predicted"/>
<sequence length="163" mass="19138">MERVKRYKKIRITSKVPQLSLGELRRFFHRHWSDSDYHTTEKSGRSYYDNGLPLADEYLDLIVSVPSVEDKLFQKLAEAEADAERARTCALLMVQIRSCLTPKQYRRLWLLCVEGMSVEAIAAMEGVTHQNVSKSIIKARKNFKKILVIRENRVRNRLQKREE</sequence>
<dbReference type="HOGENOM" id="CLU_1624229_0_0_9"/>
<dbReference type="SUPFAM" id="SSF88659">
    <property type="entry name" value="Sigma3 and sigma4 domains of RNA polymerase sigma factors"/>
    <property type="match status" value="1"/>
</dbReference>
<gene>
    <name evidence="1" type="ORF">CLOSTASPAR_02398</name>
</gene>
<dbReference type="Gene3D" id="1.10.10.10">
    <property type="entry name" value="Winged helix-like DNA-binding domain superfamily/Winged helix DNA-binding domain"/>
    <property type="match status" value="1"/>
</dbReference>
<dbReference type="AlphaFoldDB" id="C0CZH1"/>
<accession>C0CZH1</accession>
<dbReference type="InterPro" id="IPR013324">
    <property type="entry name" value="RNA_pol_sigma_r3/r4-like"/>
</dbReference>
<dbReference type="RefSeq" id="WP_007710486.1">
    <property type="nucleotide sequence ID" value="NZ_CP102272.1"/>
</dbReference>
<dbReference type="EMBL" id="ACCJ01000141">
    <property type="protein sequence ID" value="EEG55506.1"/>
    <property type="molecule type" value="Genomic_DNA"/>
</dbReference>
<comment type="caution">
    <text evidence="1">The sequence shown here is derived from an EMBL/GenBank/DDBJ whole genome shotgun (WGS) entry which is preliminary data.</text>
</comment>